<evidence type="ECO:0000313" key="3">
    <source>
        <dbReference type="Proteomes" id="UP000694620"/>
    </source>
</evidence>
<organism evidence="2 3">
    <name type="scientific">Erpetoichthys calabaricus</name>
    <name type="common">Rope fish</name>
    <name type="synonym">Calamoichthys calabaricus</name>
    <dbReference type="NCBI Taxonomy" id="27687"/>
    <lineage>
        <taxon>Eukaryota</taxon>
        <taxon>Metazoa</taxon>
        <taxon>Chordata</taxon>
        <taxon>Craniata</taxon>
        <taxon>Vertebrata</taxon>
        <taxon>Euteleostomi</taxon>
        <taxon>Actinopterygii</taxon>
        <taxon>Polypteriformes</taxon>
        <taxon>Polypteridae</taxon>
        <taxon>Erpetoichthys</taxon>
    </lineage>
</organism>
<evidence type="ECO:0000313" key="2">
    <source>
        <dbReference type="Ensembl" id="ENSECRP00000006527.1"/>
    </source>
</evidence>
<proteinExistence type="predicted"/>
<dbReference type="PANTHER" id="PTHR45784:SF5">
    <property type="entry name" value="C-TYPE LECTIN DOMAIN FAMILY 20 MEMBER A-RELATED"/>
    <property type="match status" value="1"/>
</dbReference>
<protein>
    <recommendedName>
        <fullName evidence="1">C-type lectin domain-containing protein</fullName>
    </recommendedName>
</protein>
<sequence>MEKHFFSFILAQAQATTQSFFLLFSSLSRHLNSSSTSKFCPPPPNSETKNVNRSYFWINESVTWSSAQNYCRVNYTDLVSIRNESENQEIIKLAQGSNFWIGLFNNQWNWSDGKNSTFQNWDLSWHRDDESEQCGVINPNGKWSAYRCSNLHNFFCSNSKIFQWKLKRK</sequence>
<accession>A0A8C4RTH8</accession>
<dbReference type="Proteomes" id="UP000694620">
    <property type="component" value="Chromosome 1"/>
</dbReference>
<reference evidence="2" key="3">
    <citation type="submission" date="2025-09" db="UniProtKB">
        <authorList>
            <consortium name="Ensembl"/>
        </authorList>
    </citation>
    <scope>IDENTIFICATION</scope>
</reference>
<keyword evidence="3" id="KW-1185">Reference proteome</keyword>
<dbReference type="Gene3D" id="3.10.100.10">
    <property type="entry name" value="Mannose-Binding Protein A, subunit A"/>
    <property type="match status" value="1"/>
</dbReference>
<dbReference type="SUPFAM" id="SSF56436">
    <property type="entry name" value="C-type lectin-like"/>
    <property type="match status" value="1"/>
</dbReference>
<dbReference type="Ensembl" id="ENSECRT00000006634.1">
    <property type="protein sequence ID" value="ENSECRP00000006527.1"/>
    <property type="gene ID" value="ENSECRG00000004348.1"/>
</dbReference>
<dbReference type="InterPro" id="IPR016186">
    <property type="entry name" value="C-type_lectin-like/link_sf"/>
</dbReference>
<dbReference type="PROSITE" id="PS50041">
    <property type="entry name" value="C_TYPE_LECTIN_2"/>
    <property type="match status" value="1"/>
</dbReference>
<dbReference type="SMART" id="SM00034">
    <property type="entry name" value="CLECT"/>
    <property type="match status" value="1"/>
</dbReference>
<dbReference type="InterPro" id="IPR016187">
    <property type="entry name" value="CTDL_fold"/>
</dbReference>
<reference evidence="2" key="1">
    <citation type="submission" date="2021-06" db="EMBL/GenBank/DDBJ databases">
        <authorList>
            <consortium name="Wellcome Sanger Institute Data Sharing"/>
        </authorList>
    </citation>
    <scope>NUCLEOTIDE SEQUENCE [LARGE SCALE GENOMIC DNA]</scope>
</reference>
<feature type="domain" description="C-type lectin" evidence="1">
    <location>
        <begin position="50"/>
        <end position="157"/>
    </location>
</feature>
<dbReference type="InterPro" id="IPR001304">
    <property type="entry name" value="C-type_lectin-like"/>
</dbReference>
<dbReference type="Pfam" id="PF00059">
    <property type="entry name" value="Lectin_C"/>
    <property type="match status" value="1"/>
</dbReference>
<evidence type="ECO:0000259" key="1">
    <source>
        <dbReference type="PROSITE" id="PS50041"/>
    </source>
</evidence>
<reference evidence="2" key="2">
    <citation type="submission" date="2025-08" db="UniProtKB">
        <authorList>
            <consortium name="Ensembl"/>
        </authorList>
    </citation>
    <scope>IDENTIFICATION</scope>
</reference>
<dbReference type="PANTHER" id="PTHR45784">
    <property type="entry name" value="C-TYPE LECTIN DOMAIN FAMILY 20 MEMBER A-RELATED"/>
    <property type="match status" value="1"/>
</dbReference>
<name>A0A8C4RTH8_ERPCA</name>
<dbReference type="AlphaFoldDB" id="A0A8C4RTH8"/>
<dbReference type="GeneTree" id="ENSGT00940000163911"/>